<feature type="transmembrane region" description="Helical" evidence="1">
    <location>
        <begin position="6"/>
        <end position="39"/>
    </location>
</feature>
<keyword evidence="3" id="KW-1185">Reference proteome</keyword>
<keyword evidence="1" id="KW-0812">Transmembrane</keyword>
<evidence type="ECO:0000313" key="3">
    <source>
        <dbReference type="Proteomes" id="UP000664218"/>
    </source>
</evidence>
<protein>
    <recommendedName>
        <fullName evidence="4">DUF4834 domain-containing protein</fullName>
    </recommendedName>
</protein>
<dbReference type="AlphaFoldDB" id="A0A939H7B0"/>
<evidence type="ECO:0000313" key="2">
    <source>
        <dbReference type="EMBL" id="MBO1263794.1"/>
    </source>
</evidence>
<proteinExistence type="predicted"/>
<gene>
    <name evidence="2" type="ORF">J3A84_01885</name>
</gene>
<sequence length="104" mass="12222">MGGQSFIGAIITMFILFLVVSFAITLLPYILIGILILYIYRKMIRPLFAGSSQRENFRENNYYRTNVEKEEEPPVVNQVKSVHDDVFFRQDHKVIDVDYDEEDK</sequence>
<accession>A0A939H7B0</accession>
<keyword evidence="1" id="KW-0472">Membrane</keyword>
<comment type="caution">
    <text evidence="2">The sequence shown here is derived from an EMBL/GenBank/DDBJ whole genome shotgun (WGS) entry which is preliminary data.</text>
</comment>
<organism evidence="2 3">
    <name type="scientific">Proteiniclasticum aestuarii</name>
    <dbReference type="NCBI Taxonomy" id="2817862"/>
    <lineage>
        <taxon>Bacteria</taxon>
        <taxon>Bacillati</taxon>
        <taxon>Bacillota</taxon>
        <taxon>Clostridia</taxon>
        <taxon>Eubacteriales</taxon>
        <taxon>Clostridiaceae</taxon>
        <taxon>Proteiniclasticum</taxon>
    </lineage>
</organism>
<evidence type="ECO:0000256" key="1">
    <source>
        <dbReference type="SAM" id="Phobius"/>
    </source>
</evidence>
<reference evidence="2" key="1">
    <citation type="submission" date="2021-03" db="EMBL/GenBank/DDBJ databases">
        <title>Proteiniclasticum marinus sp. nov., isolated from tidal flat sediment.</title>
        <authorList>
            <person name="Namirimu T."/>
            <person name="Yang J.-A."/>
            <person name="Yang S.-H."/>
            <person name="Kim Y.-J."/>
            <person name="Kwon K.K."/>
        </authorList>
    </citation>
    <scope>NUCLEOTIDE SEQUENCE</scope>
    <source>
        <strain evidence="2">SCR006</strain>
    </source>
</reference>
<keyword evidence="1" id="KW-1133">Transmembrane helix</keyword>
<name>A0A939H7B0_9CLOT</name>
<dbReference type="RefSeq" id="WP_207598299.1">
    <property type="nucleotide sequence ID" value="NZ_JAFNJU010000001.1"/>
</dbReference>
<evidence type="ECO:0008006" key="4">
    <source>
        <dbReference type="Google" id="ProtNLM"/>
    </source>
</evidence>
<dbReference type="Proteomes" id="UP000664218">
    <property type="component" value="Unassembled WGS sequence"/>
</dbReference>
<dbReference type="EMBL" id="JAFNJU010000001">
    <property type="protein sequence ID" value="MBO1263794.1"/>
    <property type="molecule type" value="Genomic_DNA"/>
</dbReference>